<feature type="transmembrane region" description="Helical" evidence="6">
    <location>
        <begin position="351"/>
        <end position="371"/>
    </location>
</feature>
<dbReference type="Bgee" id="ENSECAG00000020115">
    <property type="expression patterns" value="Expressed in leukocyte and 21 other cell types or tissues"/>
</dbReference>
<evidence type="ECO:0000313" key="11">
    <source>
        <dbReference type="VGNC" id="VGNC:24156"/>
    </source>
</evidence>
<evidence type="ECO:0000256" key="3">
    <source>
        <dbReference type="ARBA" id="ARBA00022692"/>
    </source>
</evidence>
<feature type="transmembrane region" description="Helical" evidence="6">
    <location>
        <begin position="733"/>
        <end position="750"/>
    </location>
</feature>
<feature type="transmembrane region" description="Helical" evidence="6">
    <location>
        <begin position="258"/>
        <end position="287"/>
    </location>
</feature>
<evidence type="ECO:0000256" key="7">
    <source>
        <dbReference type="SAM" id="MobiDB-lite"/>
    </source>
</evidence>
<feature type="transmembrane region" description="Helical" evidence="6">
    <location>
        <begin position="215"/>
        <end position="237"/>
    </location>
</feature>
<feature type="region of interest" description="Disordered" evidence="7">
    <location>
        <begin position="1"/>
        <end position="32"/>
    </location>
</feature>
<evidence type="ECO:0000256" key="5">
    <source>
        <dbReference type="ARBA" id="ARBA00023136"/>
    </source>
</evidence>
<keyword evidence="10" id="KW-1185">Reference proteome</keyword>
<dbReference type="Proteomes" id="UP000002281">
    <property type="component" value="Chromosome 11"/>
</dbReference>
<dbReference type="PANTHER" id="PTHR23302">
    <property type="entry name" value="TRANSMEMBRANE CHANNEL-RELATED"/>
    <property type="match status" value="1"/>
</dbReference>
<feature type="transmembrane region" description="Helical" evidence="6">
    <location>
        <begin position="660"/>
        <end position="683"/>
    </location>
</feature>
<evidence type="ECO:0000259" key="8">
    <source>
        <dbReference type="Pfam" id="PF07810"/>
    </source>
</evidence>
<comment type="similarity">
    <text evidence="2 6">Belongs to the TMC family.</text>
</comment>
<sequence>MAQPPAFVFNVPETPEDQGQDPSPYDESEVHDSFHQLIQEQSLRAAEEGLELRVLPQREPGPETLGASGSGHQALLGPEGVPDYSTATLRILASMPSRTIGRSRGAILSQYYNRTVRLRRRGSRPPLGGVGRSARPSLRLYDLELDPTAFQEEEKRTLLVKELQGLTVTQRDHMLRGMPLSLAEKRSLREESWTQSGKQRGPQGRRGLLPCCSRLRYACGLALHSLGLALLSALQALTPWRYALKQIGGQFGSSVLSYFLFLKTLLAFNALLLLPLLAFIVGVQAAFPPAPAGSVPTFTGLELLTGGGRFSHSVMYYGYYSNTTLNQLCGPPLDGSQCTPEAGGLPYNMPLAYLFTMGMSFFITCITLVYSMSRSFGESYRVGSTSGVHAITVFCSWDYKVTQKWPSRLQQDNIRTQLKELLAEWQLQQGPRSVWGRLRQVAILGFVWLLCLGTTLGCTLAVYAFSELMIKNPVSAEREWELLALPLVVCLLNLGAPYLYRGLAALERHDSPILEVYVAICRNLILKMVILGILCYHWLGRRVGALKGQCWENFVGQELYRLMVMDFVFTLLDTLFGELVWRFISEKQRKKRGKPEFDIARNVLELIYGQTLTWLGVLFSPLLPAMQIMKLLVLFYVKKTSLMANCRAPRRPWLASHMSTVFVSLLCFPSFLGAAVFLCYAIWQVRPSSICGPFRTLDTMYEAGKVWVRHLEKAGPRVSWLPWIHRYLVENTFPIYLVSALLLAVIYLNIQVVKGQRKVICLLKEQISNVSPPPTSTLAPPPHPPWTWAVESVRLPNPSS</sequence>
<evidence type="ECO:0000256" key="4">
    <source>
        <dbReference type="ARBA" id="ARBA00022989"/>
    </source>
</evidence>
<protein>
    <recommendedName>
        <fullName evidence="6">Transmembrane channel-like protein</fullName>
    </recommendedName>
</protein>
<feature type="transmembrane region" description="Helical" evidence="6">
    <location>
        <begin position="559"/>
        <end position="581"/>
    </location>
</feature>
<feature type="domain" description="TMC" evidence="8">
    <location>
        <begin position="550"/>
        <end position="656"/>
    </location>
</feature>
<dbReference type="InterPro" id="IPR012496">
    <property type="entry name" value="TMC_dom"/>
</dbReference>
<feature type="compositionally biased region" description="Acidic residues" evidence="7">
    <location>
        <begin position="14"/>
        <end position="27"/>
    </location>
</feature>
<dbReference type="Ensembl" id="ENSECAT00000021801.4">
    <property type="protein sequence ID" value="ENSECAP00000017979.4"/>
    <property type="gene ID" value="ENSECAG00000020115.4"/>
</dbReference>
<dbReference type="PANTHER" id="PTHR23302:SF4">
    <property type="entry name" value="TRANSMEMBRANE CHANNEL-LIKE PROTEIN 6"/>
    <property type="match status" value="1"/>
</dbReference>
<keyword evidence="5 6" id="KW-0472">Membrane</keyword>
<reference evidence="9" key="3">
    <citation type="submission" date="2025-09" db="UniProtKB">
        <authorList>
            <consortium name="Ensembl"/>
        </authorList>
    </citation>
    <scope>IDENTIFICATION</scope>
    <source>
        <strain evidence="9">Thoroughbred</strain>
    </source>
</reference>
<evidence type="ECO:0000256" key="2">
    <source>
        <dbReference type="ARBA" id="ARBA00006510"/>
    </source>
</evidence>
<feature type="transmembrane region" description="Helical" evidence="6">
    <location>
        <begin position="602"/>
        <end position="622"/>
    </location>
</feature>
<feature type="transmembrane region" description="Helical" evidence="6">
    <location>
        <begin position="441"/>
        <end position="463"/>
    </location>
</feature>
<feature type="transmembrane region" description="Helical" evidence="6">
    <location>
        <begin position="483"/>
        <end position="504"/>
    </location>
</feature>
<evidence type="ECO:0000256" key="6">
    <source>
        <dbReference type="RuleBase" id="RU310713"/>
    </source>
</evidence>
<evidence type="ECO:0000313" key="9">
    <source>
        <dbReference type="Ensembl" id="ENSECAP00000017979.4"/>
    </source>
</evidence>
<feature type="transmembrane region" description="Helical" evidence="6">
    <location>
        <begin position="516"/>
        <end position="539"/>
    </location>
</feature>
<gene>
    <name evidence="9 11" type="primary">TMC6</name>
</gene>
<dbReference type="AlphaFoldDB" id="F7DZS7"/>
<dbReference type="Pfam" id="PF07810">
    <property type="entry name" value="TMC"/>
    <property type="match status" value="1"/>
</dbReference>
<evidence type="ECO:0000313" key="10">
    <source>
        <dbReference type="Proteomes" id="UP000002281"/>
    </source>
</evidence>
<evidence type="ECO:0000256" key="1">
    <source>
        <dbReference type="ARBA" id="ARBA00004141"/>
    </source>
</evidence>
<keyword evidence="4 6" id="KW-1133">Transmembrane helix</keyword>
<reference evidence="9 10" key="1">
    <citation type="journal article" date="2009" name="Science">
        <title>Genome sequence, comparative analysis, and population genetics of the domestic horse.</title>
        <authorList>
            <consortium name="Broad Institute Genome Sequencing Platform"/>
            <consortium name="Broad Institute Whole Genome Assembly Team"/>
            <person name="Wade C.M."/>
            <person name="Giulotto E."/>
            <person name="Sigurdsson S."/>
            <person name="Zoli M."/>
            <person name="Gnerre S."/>
            <person name="Imsland F."/>
            <person name="Lear T.L."/>
            <person name="Adelson D.L."/>
            <person name="Bailey E."/>
            <person name="Bellone R.R."/>
            <person name="Bloecker H."/>
            <person name="Distl O."/>
            <person name="Edgar R.C."/>
            <person name="Garber M."/>
            <person name="Leeb T."/>
            <person name="Mauceli E."/>
            <person name="MacLeod J.N."/>
            <person name="Penedo M.C.T."/>
            <person name="Raison J.M."/>
            <person name="Sharpe T."/>
            <person name="Vogel J."/>
            <person name="Andersson L."/>
            <person name="Antczak D.F."/>
            <person name="Biagi T."/>
            <person name="Binns M.M."/>
            <person name="Chowdhary B.P."/>
            <person name="Coleman S.J."/>
            <person name="Della Valle G."/>
            <person name="Fryc S."/>
            <person name="Guerin G."/>
            <person name="Hasegawa T."/>
            <person name="Hill E.W."/>
            <person name="Jurka J."/>
            <person name="Kiialainen A."/>
            <person name="Lindgren G."/>
            <person name="Liu J."/>
            <person name="Magnani E."/>
            <person name="Mickelson J.R."/>
            <person name="Murray J."/>
            <person name="Nergadze S.G."/>
            <person name="Onofrio R."/>
            <person name="Pedroni S."/>
            <person name="Piras M.F."/>
            <person name="Raudsepp T."/>
            <person name="Rocchi M."/>
            <person name="Roeed K.H."/>
            <person name="Ryder O.A."/>
            <person name="Searle S."/>
            <person name="Skow L."/>
            <person name="Swinburne J.E."/>
            <person name="Syvaenen A.C."/>
            <person name="Tozaki T."/>
            <person name="Valberg S.J."/>
            <person name="Vaudin M."/>
            <person name="White J.R."/>
            <person name="Zody M.C."/>
            <person name="Lander E.S."/>
            <person name="Lindblad-Toh K."/>
        </authorList>
    </citation>
    <scope>NUCLEOTIDE SEQUENCE [LARGE SCALE GENOMIC DNA]</scope>
    <source>
        <strain evidence="9 10">Thoroughbred</strain>
    </source>
</reference>
<proteinExistence type="inferred from homology"/>
<accession>F7DZS7</accession>
<comment type="subcellular location">
    <subcellularLocation>
        <location evidence="1 6">Membrane</location>
        <topology evidence="1 6">Multi-pass membrane protein</topology>
    </subcellularLocation>
</comment>
<dbReference type="InterPro" id="IPR038900">
    <property type="entry name" value="TMC"/>
</dbReference>
<dbReference type="GeneTree" id="ENSGT01050000244894"/>
<dbReference type="VGNC" id="VGNC:24156">
    <property type="gene designation" value="TMC6"/>
</dbReference>
<organism evidence="9 10">
    <name type="scientific">Equus caballus</name>
    <name type="common">Horse</name>
    <dbReference type="NCBI Taxonomy" id="9796"/>
    <lineage>
        <taxon>Eukaryota</taxon>
        <taxon>Metazoa</taxon>
        <taxon>Chordata</taxon>
        <taxon>Craniata</taxon>
        <taxon>Vertebrata</taxon>
        <taxon>Euteleostomi</taxon>
        <taxon>Mammalia</taxon>
        <taxon>Eutheria</taxon>
        <taxon>Laurasiatheria</taxon>
        <taxon>Perissodactyla</taxon>
        <taxon>Equidae</taxon>
        <taxon>Equus</taxon>
    </lineage>
</organism>
<keyword evidence="3 6" id="KW-0812">Transmembrane</keyword>
<reference evidence="9" key="2">
    <citation type="submission" date="2025-08" db="UniProtKB">
        <authorList>
            <consortium name="Ensembl"/>
        </authorList>
    </citation>
    <scope>IDENTIFICATION</scope>
    <source>
        <strain evidence="9">Thoroughbred</strain>
    </source>
</reference>
<dbReference type="HOGENOM" id="CLU_013958_0_2_1"/>
<name>F7DZS7_HORSE</name>
<dbReference type="GO" id="GO:0005886">
    <property type="term" value="C:plasma membrane"/>
    <property type="evidence" value="ECO:0007669"/>
    <property type="project" value="InterPro"/>
</dbReference>